<dbReference type="Gene3D" id="1.10.510.10">
    <property type="entry name" value="Transferase(Phosphotransferase) domain 1"/>
    <property type="match status" value="1"/>
</dbReference>
<name>A0A388KL60_CHABU</name>
<reference evidence="7 8" key="1">
    <citation type="journal article" date="2018" name="Cell">
        <title>The Chara Genome: Secondary Complexity and Implications for Plant Terrestrialization.</title>
        <authorList>
            <person name="Nishiyama T."/>
            <person name="Sakayama H."/>
            <person name="Vries J.D."/>
            <person name="Buschmann H."/>
            <person name="Saint-Marcoux D."/>
            <person name="Ullrich K.K."/>
            <person name="Haas F.B."/>
            <person name="Vanderstraeten L."/>
            <person name="Becker D."/>
            <person name="Lang D."/>
            <person name="Vosolsobe S."/>
            <person name="Rombauts S."/>
            <person name="Wilhelmsson P.K.I."/>
            <person name="Janitza P."/>
            <person name="Kern R."/>
            <person name="Heyl A."/>
            <person name="Rumpler F."/>
            <person name="Villalobos L.I.A.C."/>
            <person name="Clay J.M."/>
            <person name="Skokan R."/>
            <person name="Toyoda A."/>
            <person name="Suzuki Y."/>
            <person name="Kagoshima H."/>
            <person name="Schijlen E."/>
            <person name="Tajeshwar N."/>
            <person name="Catarino B."/>
            <person name="Hetherington A.J."/>
            <person name="Saltykova A."/>
            <person name="Bonnot C."/>
            <person name="Breuninger H."/>
            <person name="Symeonidi A."/>
            <person name="Radhakrishnan G.V."/>
            <person name="Van Nieuwerburgh F."/>
            <person name="Deforce D."/>
            <person name="Chang C."/>
            <person name="Karol K.G."/>
            <person name="Hedrich R."/>
            <person name="Ulvskov P."/>
            <person name="Glockner G."/>
            <person name="Delwiche C.F."/>
            <person name="Petrasek J."/>
            <person name="Van de Peer Y."/>
            <person name="Friml J."/>
            <person name="Beilby M."/>
            <person name="Dolan L."/>
            <person name="Kohara Y."/>
            <person name="Sugano S."/>
            <person name="Fujiyama A."/>
            <person name="Delaux P.-M."/>
            <person name="Quint M."/>
            <person name="TheiBen G."/>
            <person name="Hagemann M."/>
            <person name="Harholt J."/>
            <person name="Dunand C."/>
            <person name="Zachgo S."/>
            <person name="Langdale J."/>
            <person name="Maumus F."/>
            <person name="Straeten D.V.D."/>
            <person name="Gould S.B."/>
            <person name="Rensing S.A."/>
        </authorList>
    </citation>
    <scope>NUCLEOTIDE SEQUENCE [LARGE SCALE GENOMIC DNA]</scope>
    <source>
        <strain evidence="7 8">S276</strain>
    </source>
</reference>
<organism evidence="7 8">
    <name type="scientific">Chara braunii</name>
    <name type="common">Braun's stonewort</name>
    <dbReference type="NCBI Taxonomy" id="69332"/>
    <lineage>
        <taxon>Eukaryota</taxon>
        <taxon>Viridiplantae</taxon>
        <taxon>Streptophyta</taxon>
        <taxon>Charophyceae</taxon>
        <taxon>Charales</taxon>
        <taxon>Characeae</taxon>
        <taxon>Chara</taxon>
    </lineage>
</organism>
<dbReference type="PROSITE" id="PS00108">
    <property type="entry name" value="PROTEIN_KINASE_ST"/>
    <property type="match status" value="1"/>
</dbReference>
<gene>
    <name evidence="7" type="ORF">CBR_g8099</name>
</gene>
<dbReference type="OrthoDB" id="69842at2759"/>
<keyword evidence="5" id="KW-0732">Signal</keyword>
<dbReference type="InterPro" id="IPR011009">
    <property type="entry name" value="Kinase-like_dom_sf"/>
</dbReference>
<feature type="signal peptide" evidence="5">
    <location>
        <begin position="1"/>
        <end position="25"/>
    </location>
</feature>
<dbReference type="AlphaFoldDB" id="A0A388KL60"/>
<protein>
    <recommendedName>
        <fullName evidence="6">Protein kinase domain-containing protein</fullName>
    </recommendedName>
</protein>
<feature type="chain" id="PRO_5017343289" description="Protein kinase domain-containing protein" evidence="5">
    <location>
        <begin position="26"/>
        <end position="991"/>
    </location>
</feature>
<evidence type="ECO:0000256" key="1">
    <source>
        <dbReference type="ARBA" id="ARBA00022741"/>
    </source>
</evidence>
<evidence type="ECO:0000259" key="6">
    <source>
        <dbReference type="PROSITE" id="PS50011"/>
    </source>
</evidence>
<dbReference type="PANTHER" id="PTHR47989:SF61">
    <property type="entry name" value="PROTEIN KINASE DOMAIN-CONTAINING PROTEIN"/>
    <property type="match status" value="1"/>
</dbReference>
<keyword evidence="4" id="KW-1133">Transmembrane helix</keyword>
<dbReference type="GO" id="GO:0005524">
    <property type="term" value="F:ATP binding"/>
    <property type="evidence" value="ECO:0007669"/>
    <property type="project" value="UniProtKB-KW"/>
</dbReference>
<keyword evidence="1" id="KW-0547">Nucleotide-binding</keyword>
<comment type="caution">
    <text evidence="7">The sequence shown here is derived from an EMBL/GenBank/DDBJ whole genome shotgun (WGS) entry which is preliminary data.</text>
</comment>
<dbReference type="Gene3D" id="3.30.200.20">
    <property type="entry name" value="Phosphorylase Kinase, domain 1"/>
    <property type="match status" value="1"/>
</dbReference>
<proteinExistence type="predicted"/>
<keyword evidence="8" id="KW-1185">Reference proteome</keyword>
<dbReference type="Proteomes" id="UP000265515">
    <property type="component" value="Unassembled WGS sequence"/>
</dbReference>
<dbReference type="SMART" id="SM00220">
    <property type="entry name" value="S_TKc"/>
    <property type="match status" value="1"/>
</dbReference>
<feature type="compositionally biased region" description="Basic and acidic residues" evidence="3">
    <location>
        <begin position="829"/>
        <end position="851"/>
    </location>
</feature>
<evidence type="ECO:0000256" key="2">
    <source>
        <dbReference type="ARBA" id="ARBA00022840"/>
    </source>
</evidence>
<feature type="transmembrane region" description="Helical" evidence="4">
    <location>
        <begin position="472"/>
        <end position="496"/>
    </location>
</feature>
<dbReference type="STRING" id="69332.A0A388KL60"/>
<sequence length="991" mass="108280">MAAFASSRVIRRFLFALLQLAITSSLPSSLSQQPVRLPRGMAHLSVRPAPSRAPVDSECHLSGHRKRRKLETFTEIRILEPNVLTLRAQYADNISATEQPMYNGSLALALSPQDQSLFILLANGVWRMSTNQTTNRSTASATLFARPIPSAGNLSRFLQAMALEEGDLEGTGTTAGAVASGDTWRARILHVAEGGDTIRALSIKSNGSSMTHQQLGFLNYTGVTGSRPIESMTIDSQRRILYASTGRAIYRANLTYTPGGGGGGGGGGAGGEGYSALEHWLGAKESNSGGTDNPRDVLFGHAILDESAISPDGEKVYFVDRDYNMIRRLWTRTGAVDRIAGGLEARQDGPPSQAAFRAPQALAVTHDGCHVFVLEQAIISPRFGEDNRLSMIRLSSSWGKAVNVTTIANMYYGYLYKAMALSPESDTLYLFRGGDVVELGINRSALGPCGGGPASPRAKRPVSPSPENNTRVIVMASAGVVLLLVALSVLIAIVVIRRRRGPFKYRRKSSLRESPIVADSSKETKGSGSTWASATSAWSEDSSGIGAAVVKRLSFILRPTSGLKRYSLEEISRACEQFSPERVVGTGGAAEVYKGVLSDGQVVAIKMMKDADFLEAARFRQFQAELDVLGSLRHSQICSIVGYCAEKGKSFLIYPFVEGGTLHERLRSAGRGNREQDVVPTTDSISDGSVCARRKPPLDWKTRLSIAGQIASALQYLHEQVDPPIVHRDVKTKNVLLEDHGEGDWTSIRAYLSDFGLAKVGQSVFGAQPAAETVDTYHVAGTFGYMAPEYYSSCRLTAKNDVYAFGVVLLELITGRQAFMSSPRRQRQGKQEEEKEEEAREGNEGDMKSTEPVEAEAEGEEEEEEEEEEEWESGPRTLAYWAKRKLHGEEVISSEDDEYDDEKPLRTSAARVTVVRRTTMEAAVHTERIREIADGRLATLGPVDWTSVCGVMDLAVECIRTSPRRRPQMGFVVDRLGRIEESMRSREQETR</sequence>
<dbReference type="EMBL" id="BFEA01000136">
    <property type="protein sequence ID" value="GBG70799.1"/>
    <property type="molecule type" value="Genomic_DNA"/>
</dbReference>
<dbReference type="InterPro" id="IPR011042">
    <property type="entry name" value="6-blade_b-propeller_TolB-like"/>
</dbReference>
<evidence type="ECO:0000256" key="3">
    <source>
        <dbReference type="SAM" id="MobiDB-lite"/>
    </source>
</evidence>
<dbReference type="PROSITE" id="PS50011">
    <property type="entry name" value="PROTEIN_KINASE_DOM"/>
    <property type="match status" value="1"/>
</dbReference>
<evidence type="ECO:0000256" key="5">
    <source>
        <dbReference type="SAM" id="SignalP"/>
    </source>
</evidence>
<feature type="region of interest" description="Disordered" evidence="3">
    <location>
        <begin position="820"/>
        <end position="874"/>
    </location>
</feature>
<dbReference type="InterPro" id="IPR000719">
    <property type="entry name" value="Prot_kinase_dom"/>
</dbReference>
<dbReference type="SUPFAM" id="SSF56112">
    <property type="entry name" value="Protein kinase-like (PK-like)"/>
    <property type="match status" value="1"/>
</dbReference>
<keyword evidence="4" id="KW-0812">Transmembrane</keyword>
<feature type="compositionally biased region" description="Acidic residues" evidence="3">
    <location>
        <begin position="853"/>
        <end position="872"/>
    </location>
</feature>
<evidence type="ECO:0000313" key="7">
    <source>
        <dbReference type="EMBL" id="GBG70799.1"/>
    </source>
</evidence>
<evidence type="ECO:0000313" key="8">
    <source>
        <dbReference type="Proteomes" id="UP000265515"/>
    </source>
</evidence>
<dbReference type="PANTHER" id="PTHR47989">
    <property type="entry name" value="OS01G0750732 PROTEIN"/>
    <property type="match status" value="1"/>
</dbReference>
<dbReference type="Pfam" id="PF00069">
    <property type="entry name" value="Pkinase"/>
    <property type="match status" value="1"/>
</dbReference>
<evidence type="ECO:0000256" key="4">
    <source>
        <dbReference type="SAM" id="Phobius"/>
    </source>
</evidence>
<dbReference type="Gene3D" id="2.120.10.30">
    <property type="entry name" value="TolB, C-terminal domain"/>
    <property type="match status" value="1"/>
</dbReference>
<dbReference type="InterPro" id="IPR008271">
    <property type="entry name" value="Ser/Thr_kinase_AS"/>
</dbReference>
<keyword evidence="2" id="KW-0067">ATP-binding</keyword>
<keyword evidence="4" id="KW-0472">Membrane</keyword>
<dbReference type="SUPFAM" id="SSF63829">
    <property type="entry name" value="Calcium-dependent phosphotriesterase"/>
    <property type="match status" value="1"/>
</dbReference>
<feature type="domain" description="Protein kinase" evidence="6">
    <location>
        <begin position="578"/>
        <end position="983"/>
    </location>
</feature>
<dbReference type="Gramene" id="GBG70799">
    <property type="protein sequence ID" value="GBG70799"/>
    <property type="gene ID" value="CBR_g8099"/>
</dbReference>
<accession>A0A388KL60</accession>
<dbReference type="GO" id="GO:0004672">
    <property type="term" value="F:protein kinase activity"/>
    <property type="evidence" value="ECO:0007669"/>
    <property type="project" value="InterPro"/>
</dbReference>